<comment type="caution">
    <text evidence="3">The sequence shown here is derived from an EMBL/GenBank/DDBJ whole genome shotgun (WGS) entry which is preliminary data.</text>
</comment>
<dbReference type="GO" id="GO:0004622">
    <property type="term" value="F:phosphatidylcholine lysophospholipase activity"/>
    <property type="evidence" value="ECO:0007669"/>
    <property type="project" value="TreeGrafter"/>
</dbReference>
<dbReference type="OrthoDB" id="3915838at2759"/>
<proteinExistence type="predicted"/>
<feature type="chain" id="PRO_5034730017" evidence="1">
    <location>
        <begin position="17"/>
        <end position="238"/>
    </location>
</feature>
<keyword evidence="1" id="KW-0732">Signal</keyword>
<evidence type="ECO:0000256" key="1">
    <source>
        <dbReference type="SAM" id="SignalP"/>
    </source>
</evidence>
<dbReference type="Gene3D" id="3.40.50.1110">
    <property type="entry name" value="SGNH hydrolase"/>
    <property type="match status" value="1"/>
</dbReference>
<sequence length="238" mass="24872">MHISLVTLLGGIGALAAPNIPRQAPPAPAVPLRIMALGASVTFGTGSTTGNSYRKDLQDLLVAQAMTVSYVGTRANGNFADNAVEATGGFRIAQISDTADKAVPMLKPNLVLVDAGTNNCNKGGEVPDAGANVTAMINKIYQQSPGSTVILTSILANKVPEQDACRVKINEQYNAVAAQFQQSGAKFGFVDMRSPDAPTLNDLNDTRHPNDGGYVKMANVWAKGIQEVMAKGFVTAPS</sequence>
<organism evidence="3 4">
    <name type="scientific">Colletotrichum asianum</name>
    <dbReference type="NCBI Taxonomy" id="702518"/>
    <lineage>
        <taxon>Eukaryota</taxon>
        <taxon>Fungi</taxon>
        <taxon>Dikarya</taxon>
        <taxon>Ascomycota</taxon>
        <taxon>Pezizomycotina</taxon>
        <taxon>Sordariomycetes</taxon>
        <taxon>Hypocreomycetidae</taxon>
        <taxon>Glomerellales</taxon>
        <taxon>Glomerellaceae</taxon>
        <taxon>Colletotrichum</taxon>
        <taxon>Colletotrichum gloeosporioides species complex</taxon>
    </lineage>
</organism>
<dbReference type="Pfam" id="PF13472">
    <property type="entry name" value="Lipase_GDSL_2"/>
    <property type="match status" value="1"/>
</dbReference>
<dbReference type="InterPro" id="IPR013830">
    <property type="entry name" value="SGNH_hydro"/>
</dbReference>
<keyword evidence="3" id="KW-0378">Hydrolase</keyword>
<dbReference type="PANTHER" id="PTHR30383:SF31">
    <property type="entry name" value="SGNH HYDROLASE-TYPE ESTERASE DOMAIN-CONTAINING PROTEIN-RELATED"/>
    <property type="match status" value="1"/>
</dbReference>
<feature type="domain" description="SGNH hydrolase-type esterase" evidence="2">
    <location>
        <begin position="36"/>
        <end position="214"/>
    </location>
</feature>
<keyword evidence="4" id="KW-1185">Reference proteome</keyword>
<dbReference type="PANTHER" id="PTHR30383">
    <property type="entry name" value="THIOESTERASE 1/PROTEASE 1/LYSOPHOSPHOLIPASE L1"/>
    <property type="match status" value="1"/>
</dbReference>
<gene>
    <name evidence="3" type="ORF">GQ607_002238</name>
</gene>
<dbReference type="AlphaFoldDB" id="A0A8H3WN08"/>
<evidence type="ECO:0000313" key="3">
    <source>
        <dbReference type="EMBL" id="KAF0330359.1"/>
    </source>
</evidence>
<dbReference type="InterPro" id="IPR036514">
    <property type="entry name" value="SGNH_hydro_sf"/>
</dbReference>
<name>A0A8H3WN08_9PEZI</name>
<protein>
    <submittedName>
        <fullName evidence="3">Gdsl-like lipase acylhydrolase</fullName>
    </submittedName>
</protein>
<dbReference type="Proteomes" id="UP000434172">
    <property type="component" value="Unassembled WGS sequence"/>
</dbReference>
<dbReference type="SUPFAM" id="SSF52266">
    <property type="entry name" value="SGNH hydrolase"/>
    <property type="match status" value="1"/>
</dbReference>
<evidence type="ECO:0000259" key="2">
    <source>
        <dbReference type="Pfam" id="PF13472"/>
    </source>
</evidence>
<accession>A0A8H3WN08</accession>
<evidence type="ECO:0000313" key="4">
    <source>
        <dbReference type="Proteomes" id="UP000434172"/>
    </source>
</evidence>
<dbReference type="InterPro" id="IPR051532">
    <property type="entry name" value="Ester_Hydrolysis_Enzymes"/>
</dbReference>
<feature type="signal peptide" evidence="1">
    <location>
        <begin position="1"/>
        <end position="16"/>
    </location>
</feature>
<dbReference type="EMBL" id="WOWK01000007">
    <property type="protein sequence ID" value="KAF0330359.1"/>
    <property type="molecule type" value="Genomic_DNA"/>
</dbReference>
<reference evidence="3 4" key="1">
    <citation type="submission" date="2019-12" db="EMBL/GenBank/DDBJ databases">
        <title>A genome sequence resource for the geographically widespread anthracnose pathogen Colletotrichum asianum.</title>
        <authorList>
            <person name="Meng Y."/>
        </authorList>
    </citation>
    <scope>NUCLEOTIDE SEQUENCE [LARGE SCALE GENOMIC DNA]</scope>
    <source>
        <strain evidence="3 4">ICMP 18580</strain>
    </source>
</reference>